<keyword evidence="5 9" id="KW-0798">TonB box</keyword>
<dbReference type="Pfam" id="PF07715">
    <property type="entry name" value="Plug"/>
    <property type="match status" value="1"/>
</dbReference>
<evidence type="ECO:0000256" key="4">
    <source>
        <dbReference type="ARBA" id="ARBA00022692"/>
    </source>
</evidence>
<feature type="domain" description="TonB-dependent receptor-like beta-barrel" evidence="11">
    <location>
        <begin position="368"/>
        <end position="912"/>
    </location>
</feature>
<evidence type="ECO:0000259" key="12">
    <source>
        <dbReference type="Pfam" id="PF07715"/>
    </source>
</evidence>
<evidence type="ECO:0000259" key="11">
    <source>
        <dbReference type="Pfam" id="PF00593"/>
    </source>
</evidence>
<organism evidence="13 14">
    <name type="scientific">Brevundimonas faecalis</name>
    <dbReference type="NCBI Taxonomy" id="947378"/>
    <lineage>
        <taxon>Bacteria</taxon>
        <taxon>Pseudomonadati</taxon>
        <taxon>Pseudomonadota</taxon>
        <taxon>Alphaproteobacteria</taxon>
        <taxon>Caulobacterales</taxon>
        <taxon>Caulobacteraceae</taxon>
        <taxon>Brevundimonas</taxon>
    </lineage>
</organism>
<proteinExistence type="inferred from homology"/>
<keyword evidence="14" id="KW-1185">Reference proteome</keyword>
<reference evidence="13 14" key="1">
    <citation type="submission" date="2024-06" db="EMBL/GenBank/DDBJ databases">
        <title>Sorghum-associated microbial communities from plants grown in Nebraska, USA.</title>
        <authorList>
            <person name="Schachtman D."/>
        </authorList>
    </citation>
    <scope>NUCLEOTIDE SEQUENCE [LARGE SCALE GENOMIC DNA]</scope>
    <source>
        <strain evidence="13 14">2814</strain>
    </source>
</reference>
<dbReference type="EMBL" id="JBEPTF010000001">
    <property type="protein sequence ID" value="MET4683177.1"/>
    <property type="molecule type" value="Genomic_DNA"/>
</dbReference>
<evidence type="ECO:0000313" key="13">
    <source>
        <dbReference type="EMBL" id="MET4683177.1"/>
    </source>
</evidence>
<evidence type="ECO:0000256" key="8">
    <source>
        <dbReference type="PROSITE-ProRule" id="PRU01360"/>
    </source>
</evidence>
<keyword evidence="13" id="KW-0675">Receptor</keyword>
<gene>
    <name evidence="13" type="ORF">ABIE19_001086</name>
</gene>
<keyword evidence="7 8" id="KW-0998">Cell outer membrane</keyword>
<comment type="subcellular location">
    <subcellularLocation>
        <location evidence="1 8">Cell outer membrane</location>
        <topology evidence="1 8">Multi-pass membrane protein</topology>
    </subcellularLocation>
</comment>
<evidence type="ECO:0000313" key="14">
    <source>
        <dbReference type="Proteomes" id="UP001549313"/>
    </source>
</evidence>
<keyword evidence="10" id="KW-0732">Signal</keyword>
<keyword evidence="3 8" id="KW-1134">Transmembrane beta strand</keyword>
<dbReference type="PANTHER" id="PTHR47234:SF2">
    <property type="entry name" value="TONB-DEPENDENT RECEPTOR"/>
    <property type="match status" value="1"/>
</dbReference>
<dbReference type="Gene3D" id="2.40.170.20">
    <property type="entry name" value="TonB-dependent receptor, beta-barrel domain"/>
    <property type="match status" value="1"/>
</dbReference>
<accession>A0ABV2R9C6</accession>
<dbReference type="InterPro" id="IPR012910">
    <property type="entry name" value="Plug_dom"/>
</dbReference>
<evidence type="ECO:0000256" key="7">
    <source>
        <dbReference type="ARBA" id="ARBA00023237"/>
    </source>
</evidence>
<feature type="domain" description="TonB-dependent receptor plug" evidence="12">
    <location>
        <begin position="60"/>
        <end position="166"/>
    </location>
</feature>
<evidence type="ECO:0000256" key="5">
    <source>
        <dbReference type="ARBA" id="ARBA00023077"/>
    </source>
</evidence>
<dbReference type="Pfam" id="PF00593">
    <property type="entry name" value="TonB_dep_Rec_b-barrel"/>
    <property type="match status" value="1"/>
</dbReference>
<dbReference type="SUPFAM" id="SSF56935">
    <property type="entry name" value="Porins"/>
    <property type="match status" value="1"/>
</dbReference>
<dbReference type="Gene3D" id="2.170.130.10">
    <property type="entry name" value="TonB-dependent receptor, plug domain"/>
    <property type="match status" value="1"/>
</dbReference>
<keyword evidence="6 8" id="KW-0472">Membrane</keyword>
<evidence type="ECO:0000256" key="2">
    <source>
        <dbReference type="ARBA" id="ARBA00022448"/>
    </source>
</evidence>
<dbReference type="RefSeq" id="WP_354088108.1">
    <property type="nucleotide sequence ID" value="NZ_JBEPTF010000001.1"/>
</dbReference>
<protein>
    <submittedName>
        <fullName evidence="13">Iron complex outermembrane receptor protein</fullName>
    </submittedName>
</protein>
<evidence type="ECO:0000256" key="9">
    <source>
        <dbReference type="RuleBase" id="RU003357"/>
    </source>
</evidence>
<evidence type="ECO:0000256" key="3">
    <source>
        <dbReference type="ARBA" id="ARBA00022452"/>
    </source>
</evidence>
<dbReference type="InterPro" id="IPR037066">
    <property type="entry name" value="Plug_dom_sf"/>
</dbReference>
<dbReference type="InterPro" id="IPR036942">
    <property type="entry name" value="Beta-barrel_TonB_sf"/>
</dbReference>
<keyword evidence="2 8" id="KW-0813">Transport</keyword>
<evidence type="ECO:0000256" key="10">
    <source>
        <dbReference type="SAM" id="SignalP"/>
    </source>
</evidence>
<dbReference type="PANTHER" id="PTHR47234">
    <property type="match status" value="1"/>
</dbReference>
<evidence type="ECO:0000256" key="1">
    <source>
        <dbReference type="ARBA" id="ARBA00004571"/>
    </source>
</evidence>
<dbReference type="Proteomes" id="UP001549313">
    <property type="component" value="Unassembled WGS sequence"/>
</dbReference>
<feature type="signal peptide" evidence="10">
    <location>
        <begin position="1"/>
        <end position="30"/>
    </location>
</feature>
<keyword evidence="4 8" id="KW-0812">Transmembrane</keyword>
<comment type="similarity">
    <text evidence="8 9">Belongs to the TonB-dependent receptor family.</text>
</comment>
<dbReference type="InterPro" id="IPR000531">
    <property type="entry name" value="Beta-barrel_TonB"/>
</dbReference>
<dbReference type="InterPro" id="IPR039426">
    <property type="entry name" value="TonB-dep_rcpt-like"/>
</dbReference>
<evidence type="ECO:0000256" key="6">
    <source>
        <dbReference type="ARBA" id="ARBA00023136"/>
    </source>
</evidence>
<feature type="chain" id="PRO_5045728729" evidence="10">
    <location>
        <begin position="31"/>
        <end position="948"/>
    </location>
</feature>
<dbReference type="PROSITE" id="PS52016">
    <property type="entry name" value="TONB_DEPENDENT_REC_3"/>
    <property type="match status" value="1"/>
</dbReference>
<name>A0ABV2R9C6_9CAUL</name>
<sequence length="948" mass="101530">MKFKIKRERLLASTVMAGLAFAGMAAPAMAQSAGQESASQVEDIVVTGSRIVRQDYVANSPVSTIGVEQIQARGDVNVEQILNQLPQVVPGLSANSNNPANGAATVDLRGIGPSRTLVLVNGRRFVPYDKSNAVDLNSIPAPLIERVEVMTGGASATYGSDALAGVVNFIFKQNFEGLAFNTQYGISGFGDGEQFNASLTFGANTGDGRGNVTGFIGYADRDGFLPNEDRAWSLVANNGGSGTGIYGGLNNIVTNPYTAAGCPSANPCRRSFRTAGVPGVFNNGFGLGPTSDRYDFAPVNLLQSPSERFNTALLGRYDISDRLEAFGEVFYTTTRNNIQLAPTPATGIEIPAGNYFVQNSPDLLNYINTRANPNAPLNFDRRMAEVGARVENHDTHVAQVNTGLRYDLGGDWKVEGVYAYGRTELRTSIRNDVSRSRMAAALAAGGTATACAPSSLQLMPGCKPINLFGAGTITPEAAAFVRLDFSDLSIFERQNFTLNVTGTAMQLPAGPLGVAFGAEYREDTLSFTPDEAKRTGDIYGFNAERPVSGSTTSKELYAEAVVPLVRDVAFAKSLELELGVRMSDYDTVGKVWAYKAGGSWEPVESLRLRGLYQRAVRAPNVFELFQANDQGFPQVVDPCSTRSLSTGNPITLSAKTRAFCTLQLGADPVTSGFVALNSQTESFFYGNPNLSEEESDTITLGAVWRPTFVPGLTLTLDYYDISVDGYIGTIEGGVSGIVAACFDAADLNSAACKDPTVGALIYRDAAGNLKARAPLGNVSELKTSGVDFSARYGWNVPWSSDFFGDKLDVGLNLTYLDSYELDGIDYKGTAGAYNISATLPEYKANLTLGYDLGPVRVNYSGTYIGSMDNQGNIPAMGDDSGYSGVDSYWYHDISASYDLNDNVQFFGGIRNLTDKEPPVFDNSPDGNTDPNAYDVVGRYFFVGARLKY</sequence>
<comment type="caution">
    <text evidence="13">The sequence shown here is derived from an EMBL/GenBank/DDBJ whole genome shotgun (WGS) entry which is preliminary data.</text>
</comment>